<evidence type="ECO:0000256" key="3">
    <source>
        <dbReference type="ARBA" id="ARBA00022687"/>
    </source>
</evidence>
<evidence type="ECO:0000256" key="12">
    <source>
        <dbReference type="SAM" id="Phobius"/>
    </source>
</evidence>
<dbReference type="VEuPathDB" id="MicrosporidiaDB:EHP00_910"/>
<evidence type="ECO:0000313" key="14">
    <source>
        <dbReference type="Proteomes" id="UP000192758"/>
    </source>
</evidence>
<feature type="transmembrane region" description="Helical" evidence="12">
    <location>
        <begin position="75"/>
        <end position="93"/>
    </location>
</feature>
<evidence type="ECO:0000256" key="4">
    <source>
        <dbReference type="ARBA" id="ARBA00022692"/>
    </source>
</evidence>
<keyword evidence="7" id="KW-0012">Acyltransferase</keyword>
<evidence type="ECO:0000256" key="2">
    <source>
        <dbReference type="ARBA" id="ARBA00022679"/>
    </source>
</evidence>
<dbReference type="EMBL" id="MNPJ01000021">
    <property type="protein sequence ID" value="OQS54241.1"/>
    <property type="molecule type" value="Genomic_DNA"/>
</dbReference>
<dbReference type="PANTHER" id="PTHR13906:SF12">
    <property type="entry name" value="PROTEIN-SERINE O-PALMITOLEOYLTRANSFERASE PORCUPINE"/>
    <property type="match status" value="1"/>
</dbReference>
<protein>
    <recommendedName>
        <fullName evidence="10">Protein-serine O-palmitoleoyltransferase porcupine</fullName>
        <ecNumber evidence="9">2.3.1.250</ecNumber>
    </recommendedName>
</protein>
<keyword evidence="3" id="KW-0879">Wnt signaling pathway</keyword>
<keyword evidence="4 12" id="KW-0812">Transmembrane</keyword>
<dbReference type="AlphaFoldDB" id="A0A1W0E4U4"/>
<name>A0A1W0E4U4_9MICR</name>
<evidence type="ECO:0000256" key="7">
    <source>
        <dbReference type="ARBA" id="ARBA00023315"/>
    </source>
</evidence>
<evidence type="ECO:0000313" key="13">
    <source>
        <dbReference type="EMBL" id="OQS54241.1"/>
    </source>
</evidence>
<evidence type="ECO:0000256" key="10">
    <source>
        <dbReference type="ARBA" id="ARBA00040371"/>
    </source>
</evidence>
<comment type="similarity">
    <text evidence="8">Belongs to the membrane-bound acyltransferase family. Porcupine subfamily.</text>
</comment>
<dbReference type="GO" id="GO:0016055">
    <property type="term" value="P:Wnt signaling pathway"/>
    <property type="evidence" value="ECO:0007669"/>
    <property type="project" value="UniProtKB-KW"/>
</dbReference>
<feature type="transmembrane region" description="Helical" evidence="12">
    <location>
        <begin position="395"/>
        <end position="412"/>
    </location>
</feature>
<evidence type="ECO:0000256" key="5">
    <source>
        <dbReference type="ARBA" id="ARBA00022989"/>
    </source>
</evidence>
<dbReference type="EC" id="2.3.1.250" evidence="9"/>
<dbReference type="InterPro" id="IPR049941">
    <property type="entry name" value="LPLAT_7/PORCN-like"/>
</dbReference>
<dbReference type="GO" id="GO:0005783">
    <property type="term" value="C:endoplasmic reticulum"/>
    <property type="evidence" value="ECO:0007669"/>
    <property type="project" value="TreeGrafter"/>
</dbReference>
<feature type="transmembrane region" description="Helical" evidence="12">
    <location>
        <begin position="318"/>
        <end position="343"/>
    </location>
</feature>
<gene>
    <name evidence="13" type="ORF">EHP00_910</name>
</gene>
<evidence type="ECO:0000256" key="6">
    <source>
        <dbReference type="ARBA" id="ARBA00023136"/>
    </source>
</evidence>
<evidence type="ECO:0000256" key="11">
    <source>
        <dbReference type="ARBA" id="ARBA00047978"/>
    </source>
</evidence>
<comment type="subcellular location">
    <subcellularLocation>
        <location evidence="1">Membrane</location>
        <topology evidence="1">Multi-pass membrane protein</topology>
    </subcellularLocation>
</comment>
<feature type="transmembrane region" description="Helical" evidence="12">
    <location>
        <begin position="363"/>
        <end position="383"/>
    </location>
</feature>
<evidence type="ECO:0000256" key="9">
    <source>
        <dbReference type="ARBA" id="ARBA00038867"/>
    </source>
</evidence>
<comment type="caution">
    <text evidence="13">The sequence shown here is derived from an EMBL/GenBank/DDBJ whole genome shotgun (WGS) entry which is preliminary data.</text>
</comment>
<organism evidence="13 14">
    <name type="scientific">Ecytonucleospora hepatopenaei</name>
    <dbReference type="NCBI Taxonomy" id="646526"/>
    <lineage>
        <taxon>Eukaryota</taxon>
        <taxon>Fungi</taxon>
        <taxon>Fungi incertae sedis</taxon>
        <taxon>Microsporidia</taxon>
        <taxon>Enterocytozoonidae</taxon>
        <taxon>Ecytonucleospora</taxon>
    </lineage>
</organism>
<sequence length="435" mass="51533">MINNYEVGFLLAMYTAIIASYLLHITNYKKHILVNFIFTTLVSFFAFGVRHLLILFLTTFLNLILLVFLRNRKFPQIFVIFNIFLSYVYQIFYRKLYNIGQMYDMSGMFFLYMLKMCYIADSWNGNLVDAFNYLFNVSNFLFGPIINFSEFIFNFKNKELLNDKVENKTETSGKNEKEIKKEKGENMVKYFNGPEDKKLYSICVLKQHLCFFSFFILTKSFDLDRKMFEAKNALVTLSFVVLKCLQYRSILYFCWTSSAFCFILLNFRVNNFNVLRVELPNNIQEISKNWNIATHRFFKIYFFNPLINKTKNKKISALLTYLFSALMHSFDIKTLCFFVGMGFSSPFFDKALTILPFIKESIVSRQMITILFTSFLGMAKLSNTFGETLKIWRKLCFYGIWMYLAIVFLFLFKTLKETATFKILFQAKPTVKNEQ</sequence>
<feature type="transmembrane region" description="Helical" evidence="12">
    <location>
        <begin position="249"/>
        <end position="267"/>
    </location>
</feature>
<keyword evidence="14" id="KW-1185">Reference proteome</keyword>
<accession>A0A1W0E4U4</accession>
<comment type="catalytic activity">
    <reaction evidence="11">
        <text>[Wnt protein]-L-serine + (9Z)-hexadecenoyl-CoA = [Wnt protein]-O-(9Z)-hexadecenoyl-L-serine + CoA</text>
        <dbReference type="Rhea" id="RHEA:45336"/>
        <dbReference type="Rhea" id="RHEA-COMP:11170"/>
        <dbReference type="Rhea" id="RHEA-COMP:11171"/>
        <dbReference type="ChEBI" id="CHEBI:29999"/>
        <dbReference type="ChEBI" id="CHEBI:57287"/>
        <dbReference type="ChEBI" id="CHEBI:61540"/>
        <dbReference type="ChEBI" id="CHEBI:85189"/>
        <dbReference type="EC" id="2.3.1.250"/>
    </reaction>
</comment>
<dbReference type="GO" id="GO:0016020">
    <property type="term" value="C:membrane"/>
    <property type="evidence" value="ECO:0007669"/>
    <property type="project" value="UniProtKB-SubCell"/>
</dbReference>
<dbReference type="InterPro" id="IPR004299">
    <property type="entry name" value="MBOAT_fam"/>
</dbReference>
<dbReference type="GO" id="GO:0030258">
    <property type="term" value="P:lipid modification"/>
    <property type="evidence" value="ECO:0007669"/>
    <property type="project" value="TreeGrafter"/>
</dbReference>
<feature type="transmembrane region" description="Helical" evidence="12">
    <location>
        <begin position="7"/>
        <end position="25"/>
    </location>
</feature>
<feature type="transmembrane region" description="Helical" evidence="12">
    <location>
        <begin position="31"/>
        <end position="47"/>
    </location>
</feature>
<feature type="transmembrane region" description="Helical" evidence="12">
    <location>
        <begin position="105"/>
        <end position="121"/>
    </location>
</feature>
<dbReference type="PANTHER" id="PTHR13906">
    <property type="entry name" value="PORCUPINE"/>
    <property type="match status" value="1"/>
</dbReference>
<dbReference type="GO" id="GO:0061355">
    <property type="term" value="P:Wnt protein secretion"/>
    <property type="evidence" value="ECO:0007669"/>
    <property type="project" value="TreeGrafter"/>
</dbReference>
<dbReference type="Proteomes" id="UP000192758">
    <property type="component" value="Unassembled WGS sequence"/>
</dbReference>
<dbReference type="GO" id="GO:1990698">
    <property type="term" value="F:palmitoleoyltransferase activity"/>
    <property type="evidence" value="ECO:0007669"/>
    <property type="project" value="UniProtKB-EC"/>
</dbReference>
<proteinExistence type="inferred from homology"/>
<keyword evidence="6 12" id="KW-0472">Membrane</keyword>
<evidence type="ECO:0000256" key="8">
    <source>
        <dbReference type="ARBA" id="ARBA00038269"/>
    </source>
</evidence>
<feature type="transmembrane region" description="Helical" evidence="12">
    <location>
        <begin position="199"/>
        <end position="217"/>
    </location>
</feature>
<dbReference type="Pfam" id="PF03062">
    <property type="entry name" value="MBOAT"/>
    <property type="match status" value="1"/>
</dbReference>
<keyword evidence="2" id="KW-0808">Transferase</keyword>
<feature type="transmembrane region" description="Helical" evidence="12">
    <location>
        <begin position="133"/>
        <end position="153"/>
    </location>
</feature>
<evidence type="ECO:0000256" key="1">
    <source>
        <dbReference type="ARBA" id="ARBA00004141"/>
    </source>
</evidence>
<keyword evidence="5 12" id="KW-1133">Transmembrane helix</keyword>
<reference evidence="13 14" key="1">
    <citation type="journal article" date="2017" name="Environ. Microbiol.">
        <title>Decay of the glycolytic pathway and adaptation to intranuclear parasitism within Enterocytozoonidae microsporidia.</title>
        <authorList>
            <person name="Wiredu Boakye D."/>
            <person name="Jaroenlak P."/>
            <person name="Prachumwat A."/>
            <person name="Williams T.A."/>
            <person name="Bateman K.S."/>
            <person name="Itsathitphaisarn O."/>
            <person name="Sritunyalucksana K."/>
            <person name="Paszkiewicz K.H."/>
            <person name="Moore K.A."/>
            <person name="Stentiford G.D."/>
            <person name="Williams B.A."/>
        </authorList>
    </citation>
    <scope>NUCLEOTIDE SEQUENCE [LARGE SCALE GENOMIC DNA]</scope>
    <source>
        <strain evidence="13 14">TH1</strain>
    </source>
</reference>